<dbReference type="FunFam" id="3.90.190.10:FF:000102">
    <property type="entry name" value="Receptor-type tyrosine-protein phosphatase"/>
    <property type="match status" value="1"/>
</dbReference>
<dbReference type="PANTHER" id="PTHR19134">
    <property type="entry name" value="RECEPTOR-TYPE TYROSINE-PROTEIN PHOSPHATASE"/>
    <property type="match status" value="1"/>
</dbReference>
<dbReference type="EnsemblMetazoa" id="XM_011671025">
    <property type="protein sequence ID" value="XP_011669327"/>
    <property type="gene ID" value="LOC100888760"/>
</dbReference>
<feature type="region of interest" description="Disordered" evidence="9">
    <location>
        <begin position="1353"/>
        <end position="1380"/>
    </location>
</feature>
<dbReference type="InterPro" id="IPR050348">
    <property type="entry name" value="Protein-Tyr_Phosphatase"/>
</dbReference>
<dbReference type="InterPro" id="IPR000242">
    <property type="entry name" value="PTP_cat"/>
</dbReference>
<dbReference type="InterPro" id="IPR000387">
    <property type="entry name" value="Tyr_Pase_dom"/>
</dbReference>
<feature type="region of interest" description="Disordered" evidence="9">
    <location>
        <begin position="654"/>
        <end position="706"/>
    </location>
</feature>
<organism evidence="13 14">
    <name type="scientific">Strongylocentrotus purpuratus</name>
    <name type="common">Purple sea urchin</name>
    <dbReference type="NCBI Taxonomy" id="7668"/>
    <lineage>
        <taxon>Eukaryota</taxon>
        <taxon>Metazoa</taxon>
        <taxon>Echinodermata</taxon>
        <taxon>Eleutherozoa</taxon>
        <taxon>Echinozoa</taxon>
        <taxon>Echinoidea</taxon>
        <taxon>Euechinoidea</taxon>
        <taxon>Echinacea</taxon>
        <taxon>Camarodonta</taxon>
        <taxon>Echinidea</taxon>
        <taxon>Strongylocentrotidae</taxon>
        <taxon>Strongylocentrotus</taxon>
    </lineage>
</organism>
<dbReference type="InterPro" id="IPR003595">
    <property type="entry name" value="Tyr_Pase_cat"/>
</dbReference>
<dbReference type="PROSITE" id="PS00022">
    <property type="entry name" value="EGF_1"/>
    <property type="match status" value="1"/>
</dbReference>
<dbReference type="FunCoup" id="A0A7M7HET7">
    <property type="interactions" value="455"/>
</dbReference>
<proteinExistence type="inferred from homology"/>
<dbReference type="FunFam" id="2.60.40.10:FF:001776">
    <property type="entry name" value="Protein-tyrosine-phosphatase"/>
    <property type="match status" value="1"/>
</dbReference>
<dbReference type="InterPro" id="IPR036116">
    <property type="entry name" value="FN3_sf"/>
</dbReference>
<dbReference type="InterPro" id="IPR013783">
    <property type="entry name" value="Ig-like_fold"/>
</dbReference>
<dbReference type="SMART" id="SM00060">
    <property type="entry name" value="FN3"/>
    <property type="match status" value="1"/>
</dbReference>
<dbReference type="PANTHER" id="PTHR19134:SF562">
    <property type="entry name" value="PROTEIN-TYROSINE-PHOSPHATASE"/>
    <property type="match status" value="1"/>
</dbReference>
<keyword evidence="10" id="KW-0812">Transmembrane</keyword>
<dbReference type="Proteomes" id="UP000007110">
    <property type="component" value="Unassembled WGS sequence"/>
</dbReference>
<feature type="domain" description="Tyrosine-protein phosphatase" evidence="11">
    <location>
        <begin position="759"/>
        <end position="1014"/>
    </location>
</feature>
<evidence type="ECO:0000256" key="10">
    <source>
        <dbReference type="SAM" id="Phobius"/>
    </source>
</evidence>
<keyword evidence="7 10" id="KW-0472">Membrane</keyword>
<dbReference type="GO" id="GO:0016020">
    <property type="term" value="C:membrane"/>
    <property type="evidence" value="ECO:0007669"/>
    <property type="project" value="UniProtKB-SubCell"/>
</dbReference>
<dbReference type="Pfam" id="PF00102">
    <property type="entry name" value="Y_phosphatase"/>
    <property type="match status" value="2"/>
</dbReference>
<reference evidence="14" key="1">
    <citation type="submission" date="2015-02" db="EMBL/GenBank/DDBJ databases">
        <title>Genome sequencing for Strongylocentrotus purpuratus.</title>
        <authorList>
            <person name="Murali S."/>
            <person name="Liu Y."/>
            <person name="Vee V."/>
            <person name="English A."/>
            <person name="Wang M."/>
            <person name="Skinner E."/>
            <person name="Han Y."/>
            <person name="Muzny D.M."/>
            <person name="Worley K.C."/>
            <person name="Gibbs R.A."/>
        </authorList>
    </citation>
    <scope>NUCLEOTIDE SEQUENCE</scope>
</reference>
<reference evidence="13" key="2">
    <citation type="submission" date="2021-01" db="UniProtKB">
        <authorList>
            <consortium name="EnsemblMetazoa"/>
        </authorList>
    </citation>
    <scope>IDENTIFICATION</scope>
</reference>
<evidence type="ECO:0000256" key="8">
    <source>
        <dbReference type="ARBA" id="ARBA00051722"/>
    </source>
</evidence>
<evidence type="ECO:0000256" key="4">
    <source>
        <dbReference type="ARBA" id="ARBA00022729"/>
    </source>
</evidence>
<dbReference type="Gene3D" id="2.170.300.10">
    <property type="entry name" value="Tie2 ligand-binding domain superfamily"/>
    <property type="match status" value="1"/>
</dbReference>
<sequence>MDGENDDVHHTLGSHVKNLRILPVRLLAATPSPYSGGLTDESFICLLGSENEEILTLSTRRLVRLTASITSDSYTAPGDSDSVSSLVLRQTLPATKEGFGFFECSTVTASQLQPIDGRFTKTIYIGDDITLSVVNTTGMVQEGEIRWRKFTDGDWANSRIGSSSGSLSHTIQTASVSDAACGSHTFGWDCEFECGTDHPLDKCAGSQICLPDPYGCTCLAGYTGIYCNETCTDGMFGADCLQKCHCTNEADCDDVTGECPGDCSQGQSGSACQVPSICPNGYFGTNCTQKCNCMNGTPCLKDSGYCYEVEGQCDLGYITDSVEFPANCMTFSGCFSSCLKTCHCSGGVEDCKFLTGDCLSSTCHPRWMGDQCQTDRFETSLEKTNPGVAIFSCSFTASSGQNLLSDYVKADVGTSFTEPWITHVSSNTSGTTINNSYIHKYMGPEEPIYCFVGAPDSSSEFAFVRLPPRDFFVLPSYNGVPELLESGSYHAVIGWRQWDPSSDTGDGPIVGYKIYVRSDNIIVLTKEVQPSSMVNNTDRSVSKRSAENATEMVMYNVSGLEAGSTYSVHIAAIRDGINGEGAQGAALTFTTEKIVPTTTPSSSTVSTPMMIGPDEGGLGGAPIAPAAGGAVGAILLILIIIIVVIIVFKRRRNDSNPSKKGNVEDQYQAPAGFHDTSLEGNDYSGHDSVSNPDQTHSRSTRPKPAVVVKPFVRATKSLDLDSTDGSPERSSNKPFATRQPIPMAQFPAFVNKNRHTALFSQEFHDLPGPDIYPQTVARETINFTKNRYKNILPYDSARVKLEVIDNDPHSDYFNASYIPSFDNDKAYIASQGPNNASMDDFWRMVWQENVTTIAMVTKLQEGDKIKCRQYWPNQEADLVEFGNIKLELVSLEACTGGVKRKMGMRKGDDYRTVTQFHFTEWPDKGVPKHTSSLLQFIKEVKADHGPNTHPLIIHCSAGVGRTGVVISIDSVVDHAKRTRMVDVFNFVTNIRQKRPYMVQTQEQYAFIYGAVLEDLLWRNTLILVIHFTDHLQDLHTSVGGSGRSKMTKEFETLKSLCPDPPPSRTRSGRTPDNQPKNRYGNNLPLQRNRVILDSPDQDYINASQMKGVHCTFMTTQMPLPTTVSDFWSMVVGSKPSTIVMLNDKSQNDKSCAQYWPDADSAQFGSYSVATLSTSSDGDMTTRQMKVTRNSNASHTVTQYQFHGWPKHGSDQQLGARSLIKLIRAVKSSTNNKKEFSILVHCLSGAGRTGVFCTAMECIAQIAEGNSVDIFQTVKILRADRMQFVQTEEEYAFVYDVIREYLHTENYEQRPYPKLEDHTYGNVEIDYTHDPEENPYEVTDPQEAGAAALVYGNVETERSQDRPKPKPQQQCSIYENFEFES</sequence>
<dbReference type="EC" id="3.1.3.48" evidence="3"/>
<dbReference type="CDD" id="cd00063">
    <property type="entry name" value="FN3"/>
    <property type="match status" value="1"/>
</dbReference>
<dbReference type="GO" id="GO:0004725">
    <property type="term" value="F:protein tyrosine phosphatase activity"/>
    <property type="evidence" value="ECO:0000318"/>
    <property type="project" value="GO_Central"/>
</dbReference>
<dbReference type="Pfam" id="PF00041">
    <property type="entry name" value="fn3"/>
    <property type="match status" value="1"/>
</dbReference>
<evidence type="ECO:0000256" key="9">
    <source>
        <dbReference type="SAM" id="MobiDB-lite"/>
    </source>
</evidence>
<dbReference type="GeneID" id="100888760"/>
<dbReference type="OMA" id="VENCARC"/>
<dbReference type="InterPro" id="IPR000742">
    <property type="entry name" value="EGF"/>
</dbReference>
<dbReference type="Gene3D" id="2.60.40.10">
    <property type="entry name" value="Immunoglobulins"/>
    <property type="match status" value="1"/>
</dbReference>
<dbReference type="GO" id="GO:0007165">
    <property type="term" value="P:signal transduction"/>
    <property type="evidence" value="ECO:0000318"/>
    <property type="project" value="GO_Central"/>
</dbReference>
<dbReference type="Gene3D" id="3.90.190.10">
    <property type="entry name" value="Protein tyrosine phosphatase superfamily"/>
    <property type="match status" value="2"/>
</dbReference>
<dbReference type="InterPro" id="IPR003961">
    <property type="entry name" value="FN3_dom"/>
</dbReference>
<keyword evidence="5" id="KW-0378">Hydrolase</keyword>
<feature type="region of interest" description="Disordered" evidence="9">
    <location>
        <begin position="1052"/>
        <end position="1082"/>
    </location>
</feature>
<dbReference type="PROSITE" id="PS50055">
    <property type="entry name" value="TYR_PHOSPHATASE_PTP"/>
    <property type="match status" value="2"/>
</dbReference>
<dbReference type="RefSeq" id="XP_011669327.2">
    <property type="nucleotide sequence ID" value="XM_011671025.2"/>
</dbReference>
<feature type="transmembrane region" description="Helical" evidence="10">
    <location>
        <begin position="626"/>
        <end position="648"/>
    </location>
</feature>
<dbReference type="KEGG" id="spu:100888760"/>
<name>A0A7M7HET7_STRPU</name>
<dbReference type="InParanoid" id="A0A7M7HET7"/>
<feature type="domain" description="Tyrosine specific protein phosphatases" evidence="12">
    <location>
        <begin position="1216"/>
        <end position="1291"/>
    </location>
</feature>
<evidence type="ECO:0000313" key="14">
    <source>
        <dbReference type="Proteomes" id="UP000007110"/>
    </source>
</evidence>
<dbReference type="PROSITE" id="PS00383">
    <property type="entry name" value="TYR_PHOSPHATASE_1"/>
    <property type="match status" value="2"/>
</dbReference>
<evidence type="ECO:0000259" key="12">
    <source>
        <dbReference type="PROSITE" id="PS50056"/>
    </source>
</evidence>
<comment type="catalytic activity">
    <reaction evidence="8">
        <text>O-phospho-L-tyrosyl-[protein] + H2O = L-tyrosyl-[protein] + phosphate</text>
        <dbReference type="Rhea" id="RHEA:10684"/>
        <dbReference type="Rhea" id="RHEA-COMP:10136"/>
        <dbReference type="Rhea" id="RHEA-COMP:20101"/>
        <dbReference type="ChEBI" id="CHEBI:15377"/>
        <dbReference type="ChEBI" id="CHEBI:43474"/>
        <dbReference type="ChEBI" id="CHEBI:46858"/>
        <dbReference type="ChEBI" id="CHEBI:61978"/>
        <dbReference type="EC" id="3.1.3.48"/>
    </reaction>
</comment>
<protein>
    <recommendedName>
        <fullName evidence="3">protein-tyrosine-phosphatase</fullName>
        <ecNumber evidence="3">3.1.3.48</ecNumber>
    </recommendedName>
</protein>
<dbReference type="SMART" id="SM00404">
    <property type="entry name" value="PTPc_motif"/>
    <property type="match status" value="2"/>
</dbReference>
<evidence type="ECO:0000256" key="3">
    <source>
        <dbReference type="ARBA" id="ARBA00013064"/>
    </source>
</evidence>
<dbReference type="FunFam" id="3.90.190.10:FF:000144">
    <property type="entry name" value="Uncharacterized protein"/>
    <property type="match status" value="1"/>
</dbReference>
<evidence type="ECO:0000256" key="5">
    <source>
        <dbReference type="ARBA" id="ARBA00022801"/>
    </source>
</evidence>
<keyword evidence="6" id="KW-0904">Protein phosphatase</keyword>
<feature type="compositionally biased region" description="Polar residues" evidence="9">
    <location>
        <begin position="1073"/>
        <end position="1082"/>
    </location>
</feature>
<evidence type="ECO:0000256" key="2">
    <source>
        <dbReference type="ARBA" id="ARBA00009580"/>
    </source>
</evidence>
<keyword evidence="4" id="KW-0732">Signal</keyword>
<keyword evidence="10" id="KW-1133">Transmembrane helix</keyword>
<evidence type="ECO:0000256" key="7">
    <source>
        <dbReference type="ARBA" id="ARBA00023136"/>
    </source>
</evidence>
<comment type="subcellular location">
    <subcellularLocation>
        <location evidence="1">Membrane</location>
        <topology evidence="1">Single-pass membrane protein</topology>
    </subcellularLocation>
</comment>
<comment type="similarity">
    <text evidence="2">Belongs to the protein-tyrosine phosphatase family.</text>
</comment>
<accession>A0A7M7HET7</accession>
<evidence type="ECO:0000256" key="1">
    <source>
        <dbReference type="ARBA" id="ARBA00004167"/>
    </source>
</evidence>
<feature type="domain" description="Tyrosine-protein phosphatase" evidence="11">
    <location>
        <begin position="1046"/>
        <end position="1300"/>
    </location>
</feature>
<dbReference type="OrthoDB" id="10253954at2759"/>
<dbReference type="PROSITE" id="PS50056">
    <property type="entry name" value="TYR_PHOSPHATASE_2"/>
    <property type="match status" value="2"/>
</dbReference>
<dbReference type="InterPro" id="IPR016130">
    <property type="entry name" value="Tyr_Pase_AS"/>
</dbReference>
<dbReference type="SUPFAM" id="SSF52799">
    <property type="entry name" value="(Phosphotyrosine protein) phosphatases II"/>
    <property type="match status" value="2"/>
</dbReference>
<dbReference type="SUPFAM" id="SSF49265">
    <property type="entry name" value="Fibronectin type III"/>
    <property type="match status" value="1"/>
</dbReference>
<dbReference type="CDD" id="cd00047">
    <property type="entry name" value="PTPc"/>
    <property type="match status" value="1"/>
</dbReference>
<feature type="compositionally biased region" description="Basic and acidic residues" evidence="9">
    <location>
        <begin position="1354"/>
        <end position="1363"/>
    </location>
</feature>
<evidence type="ECO:0000313" key="13">
    <source>
        <dbReference type="EnsemblMetazoa" id="XP_011669327"/>
    </source>
</evidence>
<dbReference type="SMART" id="SM00194">
    <property type="entry name" value="PTPc"/>
    <property type="match status" value="2"/>
</dbReference>
<evidence type="ECO:0000256" key="6">
    <source>
        <dbReference type="ARBA" id="ARBA00022912"/>
    </source>
</evidence>
<keyword evidence="14" id="KW-1185">Reference proteome</keyword>
<dbReference type="InterPro" id="IPR029021">
    <property type="entry name" value="Prot-tyrosine_phosphatase-like"/>
</dbReference>
<feature type="region of interest" description="Disordered" evidence="9">
    <location>
        <begin position="718"/>
        <end position="738"/>
    </location>
</feature>
<dbReference type="PRINTS" id="PR00700">
    <property type="entry name" value="PRTYPHPHTASE"/>
</dbReference>
<evidence type="ECO:0000259" key="11">
    <source>
        <dbReference type="PROSITE" id="PS50055"/>
    </source>
</evidence>
<feature type="domain" description="Tyrosine specific protein phosphatases" evidence="12">
    <location>
        <begin position="934"/>
        <end position="1005"/>
    </location>
</feature>